<dbReference type="OrthoDB" id="5770817at2"/>
<proteinExistence type="predicted"/>
<organism evidence="1 2">
    <name type="scientific">Clostridium aceticum</name>
    <dbReference type="NCBI Taxonomy" id="84022"/>
    <lineage>
        <taxon>Bacteria</taxon>
        <taxon>Bacillati</taxon>
        <taxon>Bacillota</taxon>
        <taxon>Clostridia</taxon>
        <taxon>Eubacteriales</taxon>
        <taxon>Clostridiaceae</taxon>
        <taxon>Clostridium</taxon>
    </lineage>
</organism>
<dbReference type="EMBL" id="CP009687">
    <property type="protein sequence ID" value="AKL96988.1"/>
    <property type="molecule type" value="Genomic_DNA"/>
</dbReference>
<protein>
    <submittedName>
        <fullName evidence="1">Uncharacterized protein</fullName>
    </submittedName>
</protein>
<gene>
    <name evidence="1" type="ORF">CACET_c35570</name>
</gene>
<evidence type="ECO:0000313" key="2">
    <source>
        <dbReference type="Proteomes" id="UP000035704"/>
    </source>
</evidence>
<keyword evidence="2" id="KW-1185">Reference proteome</keyword>
<dbReference type="RefSeq" id="WP_044826313.1">
    <property type="nucleotide sequence ID" value="NZ_CP009687.1"/>
</dbReference>
<name>A0A0D8I5V9_9CLOT</name>
<accession>A0A0D8I5V9</accession>
<dbReference type="KEGG" id="cace:CACET_c35570"/>
<dbReference type="AlphaFoldDB" id="A0A0D8I5V9"/>
<reference evidence="1 2" key="1">
    <citation type="submission" date="2014-10" db="EMBL/GenBank/DDBJ databases">
        <title>Genome sequence of Clostridium aceticum DSM 1496.</title>
        <authorList>
            <person name="Poehlein A."/>
            <person name="Schiel-Bengelsdorf B."/>
            <person name="Gottschalk G."/>
            <person name="Duerre P."/>
            <person name="Daniel R."/>
        </authorList>
    </citation>
    <scope>NUCLEOTIDE SEQUENCE [LARGE SCALE GENOMIC DNA]</scope>
    <source>
        <strain evidence="1 2">DSM 1496</strain>
    </source>
</reference>
<dbReference type="Proteomes" id="UP000035704">
    <property type="component" value="Chromosome"/>
</dbReference>
<dbReference type="PATRIC" id="fig|84022.5.peg.2226"/>
<evidence type="ECO:0000313" key="1">
    <source>
        <dbReference type="EMBL" id="AKL96988.1"/>
    </source>
</evidence>
<sequence length="81" mass="9595">MKWQEVRELYPNQFVLLKVLNYYMEDDIRYIDDVAVVKPINDPKEVTKLLVNGKSDDLVYHTKNEKIIIKVKNIRGFRGLA</sequence>
<dbReference type="STRING" id="84022.CACET_c35570"/>